<reference evidence="2" key="1">
    <citation type="submission" date="2018-11" db="EMBL/GenBank/DDBJ databases">
        <authorList>
            <consortium name="Genoscope - CEA"/>
            <person name="William W."/>
        </authorList>
    </citation>
    <scope>NUCLEOTIDE SEQUENCE</scope>
</reference>
<organism evidence="2">
    <name type="scientific">Brassica oleracea</name>
    <name type="common">Wild cabbage</name>
    <dbReference type="NCBI Taxonomy" id="3712"/>
    <lineage>
        <taxon>Eukaryota</taxon>
        <taxon>Viridiplantae</taxon>
        <taxon>Streptophyta</taxon>
        <taxon>Embryophyta</taxon>
        <taxon>Tracheophyta</taxon>
        <taxon>Spermatophyta</taxon>
        <taxon>Magnoliopsida</taxon>
        <taxon>eudicotyledons</taxon>
        <taxon>Gunneridae</taxon>
        <taxon>Pentapetalae</taxon>
        <taxon>rosids</taxon>
        <taxon>malvids</taxon>
        <taxon>Brassicales</taxon>
        <taxon>Brassicaceae</taxon>
        <taxon>Brassiceae</taxon>
        <taxon>Brassica</taxon>
    </lineage>
</organism>
<feature type="region of interest" description="Disordered" evidence="1">
    <location>
        <begin position="1"/>
        <end position="84"/>
    </location>
</feature>
<dbReference type="AlphaFoldDB" id="A0A3P6C202"/>
<dbReference type="EMBL" id="LR031873">
    <property type="protein sequence ID" value="VDD08418.1"/>
    <property type="molecule type" value="Genomic_DNA"/>
</dbReference>
<feature type="compositionally biased region" description="Basic and acidic residues" evidence="1">
    <location>
        <begin position="39"/>
        <end position="54"/>
    </location>
</feature>
<gene>
    <name evidence="2" type="ORF">BOLC4T24001H</name>
</gene>
<feature type="compositionally biased region" description="Polar residues" evidence="1">
    <location>
        <begin position="55"/>
        <end position="66"/>
    </location>
</feature>
<proteinExistence type="predicted"/>
<accession>A0A3P6C202</accession>
<evidence type="ECO:0000256" key="1">
    <source>
        <dbReference type="SAM" id="MobiDB-lite"/>
    </source>
</evidence>
<evidence type="ECO:0000313" key="2">
    <source>
        <dbReference type="EMBL" id="VDD08418.1"/>
    </source>
</evidence>
<feature type="compositionally biased region" description="Basic and acidic residues" evidence="1">
    <location>
        <begin position="1"/>
        <end position="32"/>
    </location>
</feature>
<sequence>MGIHEIDNDGHRESYAHRPKQDRVESYAHRSSSDPSTDITEKVVHQSSGKKEASKTVTPTQYGQDDNVTKRDRGLARSLTSSPKEKMLPVDAQIIGALNDMEINDTSNIEVGADDTSMVAEDDLLGEELMDMEAGVIKEAEANLEKADMVMIEKSKTSSSYRV</sequence>
<protein>
    <submittedName>
        <fullName evidence="2">Uncharacterized protein</fullName>
    </submittedName>
</protein>
<name>A0A3P6C202_BRAOL</name>